<dbReference type="Gene3D" id="1.10.10.60">
    <property type="entry name" value="Homeodomain-like"/>
    <property type="match status" value="1"/>
</dbReference>
<name>A0A3M6R0U4_9BURK</name>
<comment type="caution">
    <text evidence="1">The sequence shown here is derived from an EMBL/GenBank/DDBJ whole genome shotgun (WGS) entry which is preliminary data.</text>
</comment>
<keyword evidence="2" id="KW-1185">Reference proteome</keyword>
<dbReference type="OrthoDB" id="9115152at2"/>
<organism evidence="1 2">
    <name type="scientific">Corticibacter populi</name>
    <dbReference type="NCBI Taxonomy" id="1550736"/>
    <lineage>
        <taxon>Bacteria</taxon>
        <taxon>Pseudomonadati</taxon>
        <taxon>Pseudomonadota</taxon>
        <taxon>Betaproteobacteria</taxon>
        <taxon>Burkholderiales</taxon>
        <taxon>Comamonadaceae</taxon>
        <taxon>Corticibacter</taxon>
    </lineage>
</organism>
<sequence length="185" mass="20163">MGRKSRLTPEQWDEVERRHFVDGESVSALAREFGIDEAAIRRKISPKKSEIRKLAEQKVAADAKSKEITRIVEAMPPVMQAQFQTLTSSLTRISQHLASAAEYGSATAHRLSALAHAEVSKVDDADPLNRESLEAMKGVAALTKLANESSSIALNLLAANKEAVTKLNEPPAPEAPRIIELVAMK</sequence>
<dbReference type="EMBL" id="RDQO01000001">
    <property type="protein sequence ID" value="RMX08509.1"/>
    <property type="molecule type" value="Genomic_DNA"/>
</dbReference>
<protein>
    <submittedName>
        <fullName evidence="1">Hin recombinase</fullName>
    </submittedName>
</protein>
<gene>
    <name evidence="1" type="ORF">D8I35_05380</name>
</gene>
<evidence type="ECO:0000313" key="2">
    <source>
        <dbReference type="Proteomes" id="UP000278006"/>
    </source>
</evidence>
<proteinExistence type="predicted"/>
<accession>A0A3M6R0U4</accession>
<dbReference type="RefSeq" id="WP_122226635.1">
    <property type="nucleotide sequence ID" value="NZ_RDQO01000001.1"/>
</dbReference>
<reference evidence="1 2" key="1">
    <citation type="submission" date="2018-10" db="EMBL/GenBank/DDBJ databases">
        <title>Draft genome of Cortibacter populi DSM10536.</title>
        <authorList>
            <person name="Bernier A.-M."/>
            <person name="Bernard K."/>
        </authorList>
    </citation>
    <scope>NUCLEOTIDE SEQUENCE [LARGE SCALE GENOMIC DNA]</scope>
    <source>
        <strain evidence="1 2">DSM 105136</strain>
    </source>
</reference>
<evidence type="ECO:0000313" key="1">
    <source>
        <dbReference type="EMBL" id="RMX08509.1"/>
    </source>
</evidence>
<dbReference type="AlphaFoldDB" id="A0A3M6R0U4"/>
<dbReference type="Proteomes" id="UP000278006">
    <property type="component" value="Unassembled WGS sequence"/>
</dbReference>